<protein>
    <submittedName>
        <fullName evidence="2">Uncharacterized protein</fullName>
    </submittedName>
</protein>
<dbReference type="AlphaFoldDB" id="A0A5C3NMZ6"/>
<name>A0A5C3NMZ6_9APHY</name>
<feature type="non-terminal residue" evidence="2">
    <location>
        <position position="576"/>
    </location>
</feature>
<evidence type="ECO:0000256" key="1">
    <source>
        <dbReference type="SAM" id="MobiDB-lite"/>
    </source>
</evidence>
<evidence type="ECO:0000313" key="3">
    <source>
        <dbReference type="Proteomes" id="UP000308197"/>
    </source>
</evidence>
<dbReference type="InParanoid" id="A0A5C3NMZ6"/>
<dbReference type="Proteomes" id="UP000308197">
    <property type="component" value="Unassembled WGS sequence"/>
</dbReference>
<sequence length="576" mass="64089">MRSKAKAAESSTRNDPVVVMDNPWSLSDSASPRPARPQFLPPLSPLPPSSVPSSSNQTPYSDFARAASATTSFYGRFNESASFPTPHAMYDSPLIPNIPLLPAPASPAVPDAPSFANRQEPSRPGSAVSDRQDMDIDWTVNGPVAREGLGSSAARRPSLRHGNTDFSPRPDDSAGPEASRRLRDILSDPTSPDRQSRPWRRPTVEDVPEEGELDLSTRTRSRSRSPEDWHASSLLSRRSLTRDDYSNPSGHRSRFSSTFDNQRDSYMRSTRPSSSPCANQGRVSSAPRHYSSPSQPGEPFDFQPTFTPPGPGSRHSFRDADRASRDTSHTEARAMPSPRSLDVFDLVTDDNMPEAVRRNTATTEREDIFPTPIPHEGDPEVHRHDPEAHLLGMSDEWVQEVWSDPSGTSLTISTFNPRFSRSYGTNRRTATDLRQAVARITGESSFSIIAPDLATGHRGRGPVEWAVTGLTTDGVDLLLRRRVWSFKTITFFPRSRSLINPSWILALEGFLEDNADTIRCAVRSTFERPQLRLRVEQMIRTNPEFVDIPLDEAFRRIMATLRVTVYTLDNDTVVAN</sequence>
<gene>
    <name evidence="2" type="ORF">K466DRAFT_607374</name>
</gene>
<reference evidence="2 3" key="1">
    <citation type="journal article" date="2019" name="Nat. Ecol. Evol.">
        <title>Megaphylogeny resolves global patterns of mushroom evolution.</title>
        <authorList>
            <person name="Varga T."/>
            <person name="Krizsan K."/>
            <person name="Foldi C."/>
            <person name="Dima B."/>
            <person name="Sanchez-Garcia M."/>
            <person name="Sanchez-Ramirez S."/>
            <person name="Szollosi G.J."/>
            <person name="Szarkandi J.G."/>
            <person name="Papp V."/>
            <person name="Albert L."/>
            <person name="Andreopoulos W."/>
            <person name="Angelini C."/>
            <person name="Antonin V."/>
            <person name="Barry K.W."/>
            <person name="Bougher N.L."/>
            <person name="Buchanan P."/>
            <person name="Buyck B."/>
            <person name="Bense V."/>
            <person name="Catcheside P."/>
            <person name="Chovatia M."/>
            <person name="Cooper J."/>
            <person name="Damon W."/>
            <person name="Desjardin D."/>
            <person name="Finy P."/>
            <person name="Geml J."/>
            <person name="Haridas S."/>
            <person name="Hughes K."/>
            <person name="Justo A."/>
            <person name="Karasinski D."/>
            <person name="Kautmanova I."/>
            <person name="Kiss B."/>
            <person name="Kocsube S."/>
            <person name="Kotiranta H."/>
            <person name="LaButti K.M."/>
            <person name="Lechner B.E."/>
            <person name="Liimatainen K."/>
            <person name="Lipzen A."/>
            <person name="Lukacs Z."/>
            <person name="Mihaltcheva S."/>
            <person name="Morgado L.N."/>
            <person name="Niskanen T."/>
            <person name="Noordeloos M.E."/>
            <person name="Ohm R.A."/>
            <person name="Ortiz-Santana B."/>
            <person name="Ovrebo C."/>
            <person name="Racz N."/>
            <person name="Riley R."/>
            <person name="Savchenko A."/>
            <person name="Shiryaev A."/>
            <person name="Soop K."/>
            <person name="Spirin V."/>
            <person name="Szebenyi C."/>
            <person name="Tomsovsky M."/>
            <person name="Tulloss R.E."/>
            <person name="Uehling J."/>
            <person name="Grigoriev I.V."/>
            <person name="Vagvolgyi C."/>
            <person name="Papp T."/>
            <person name="Martin F.M."/>
            <person name="Miettinen O."/>
            <person name="Hibbett D.S."/>
            <person name="Nagy L.G."/>
        </authorList>
    </citation>
    <scope>NUCLEOTIDE SEQUENCE [LARGE SCALE GENOMIC DNA]</scope>
    <source>
        <strain evidence="2 3">HHB13444</strain>
    </source>
</reference>
<feature type="compositionally biased region" description="Basic and acidic residues" evidence="1">
    <location>
        <begin position="168"/>
        <end position="186"/>
    </location>
</feature>
<feature type="compositionally biased region" description="Polar residues" evidence="1">
    <location>
        <begin position="246"/>
        <end position="260"/>
    </location>
</feature>
<dbReference type="STRING" id="1314778.A0A5C3NMZ6"/>
<feature type="compositionally biased region" description="Pro residues" evidence="1">
    <location>
        <begin position="39"/>
        <end position="50"/>
    </location>
</feature>
<evidence type="ECO:0000313" key="2">
    <source>
        <dbReference type="EMBL" id="TFK78049.1"/>
    </source>
</evidence>
<accession>A0A5C3NMZ6</accession>
<feature type="compositionally biased region" description="Polar residues" evidence="1">
    <location>
        <begin position="267"/>
        <end position="283"/>
    </location>
</feature>
<feature type="region of interest" description="Disordered" evidence="1">
    <location>
        <begin position="85"/>
        <end position="341"/>
    </location>
</feature>
<feature type="compositionally biased region" description="Basic and acidic residues" evidence="1">
    <location>
        <begin position="316"/>
        <end position="332"/>
    </location>
</feature>
<dbReference type="EMBL" id="ML212858">
    <property type="protein sequence ID" value="TFK78049.1"/>
    <property type="molecule type" value="Genomic_DNA"/>
</dbReference>
<feature type="region of interest" description="Disordered" evidence="1">
    <location>
        <begin position="1"/>
        <end position="63"/>
    </location>
</feature>
<organism evidence="2 3">
    <name type="scientific">Polyporus arcularius HHB13444</name>
    <dbReference type="NCBI Taxonomy" id="1314778"/>
    <lineage>
        <taxon>Eukaryota</taxon>
        <taxon>Fungi</taxon>
        <taxon>Dikarya</taxon>
        <taxon>Basidiomycota</taxon>
        <taxon>Agaricomycotina</taxon>
        <taxon>Agaricomycetes</taxon>
        <taxon>Polyporales</taxon>
        <taxon>Polyporaceae</taxon>
        <taxon>Polyporus</taxon>
    </lineage>
</organism>
<keyword evidence="3" id="KW-1185">Reference proteome</keyword>
<proteinExistence type="predicted"/>